<evidence type="ECO:0000256" key="1">
    <source>
        <dbReference type="SAM" id="Phobius"/>
    </source>
</evidence>
<sequence>MFIRVYRWVLILVICTALVSAFWLAGQRVQAERDFRQVEMAVVYDEVLLLAGLLNREPVAVLDDLREQGVTAVLFREPTLNQAALAGEFAVFGAAELRDEPWFAGAGFEPLPDHLYLVTRDERVFDRLRRQMEMKVPSSRSYLPDGGPYVIAAPIPGVYLDMLGAGFPARGLEQAAAAGLNVIPQVRTWPGVTPAGLTLLAETLAGMPRLSAVAFNDPTLPGYPGLVHVLARELGPLGVPVTDVEFFPQAGVKQLGRTMPARQVMLHTIAAHEMARYTPAQAADRFVLAAVERNARVLLVRFFFDAYNAGDVWAVNSAYLKDIASRLEAAGLTFGTPAAPAPRQPPRILVALIGLGVVAGGLLLWEKLRLGLPTRAVRHGCPSPVLALAAAAAWLVLAYTMEVNQAAKLAALAGAVIFPSLALVSVVREEGVWVGASLVRFLQATAVSLVGAVFLVGLLSDTGFMIKLDQFAGVKLAHAAPLLLVIPYLAFRPRDGAGWLDRFRDFLGRPVLVKYAAVAAVVAAAGAVYLLRTGNEPAMLVSSLELKLRSALDQLLAVRPRTKEFLLGHPWLLLLLFTGYRDARFLPLAGLGLVGQISLVNTFAHLHTPLFVSAFRAFNGLWLGVALGLALIAAWYLAGRMLEARGRRSETGGEG</sequence>
<dbReference type="KEGG" id="dau:Daud_2094"/>
<feature type="transmembrane region" description="Helical" evidence="1">
    <location>
        <begin position="438"/>
        <end position="459"/>
    </location>
</feature>
<proteinExistence type="predicted"/>
<dbReference type="InterPro" id="IPR043748">
    <property type="entry name" value="DUF5693"/>
</dbReference>
<keyword evidence="3" id="KW-1185">Reference proteome</keyword>
<keyword evidence="1" id="KW-1133">Transmembrane helix</keyword>
<gene>
    <name evidence="2" type="ordered locus">Daud_2094</name>
</gene>
<dbReference type="Proteomes" id="UP000008544">
    <property type="component" value="Chromosome"/>
</dbReference>
<name>B1I6B6_DESAP</name>
<dbReference type="OrthoDB" id="3805529at2"/>
<feature type="transmembrane region" description="Helical" evidence="1">
    <location>
        <begin position="620"/>
        <end position="638"/>
    </location>
</feature>
<feature type="transmembrane region" description="Helical" evidence="1">
    <location>
        <begin position="348"/>
        <end position="365"/>
    </location>
</feature>
<reference evidence="2 3" key="2">
    <citation type="journal article" date="2008" name="Science">
        <title>Environmental genomics reveals a single-species ecosystem deep within Earth.</title>
        <authorList>
            <person name="Chivian D."/>
            <person name="Brodie E.L."/>
            <person name="Alm E.J."/>
            <person name="Culley D.E."/>
            <person name="Dehal P.S."/>
            <person name="Desantis T.Z."/>
            <person name="Gihring T.M."/>
            <person name="Lapidus A."/>
            <person name="Lin L.H."/>
            <person name="Lowry S.R."/>
            <person name="Moser D.P."/>
            <person name="Richardson P.M."/>
            <person name="Southam G."/>
            <person name="Wanger G."/>
            <person name="Pratt L.M."/>
            <person name="Andersen G.L."/>
            <person name="Hazen T.C."/>
            <person name="Brockman F.J."/>
            <person name="Arkin A.P."/>
            <person name="Onstott T.C."/>
        </authorList>
    </citation>
    <scope>NUCLEOTIDE SEQUENCE [LARGE SCALE GENOMIC DNA]</scope>
    <source>
        <strain evidence="2 3">MP104C</strain>
    </source>
</reference>
<dbReference type="AlphaFoldDB" id="B1I6B6"/>
<feature type="transmembrane region" description="Helical" evidence="1">
    <location>
        <begin position="588"/>
        <end position="608"/>
    </location>
</feature>
<feature type="transmembrane region" description="Helical" evidence="1">
    <location>
        <begin position="471"/>
        <end position="491"/>
    </location>
</feature>
<organism evidence="2 3">
    <name type="scientific">Desulforudis audaxviator (strain MP104C)</name>
    <dbReference type="NCBI Taxonomy" id="477974"/>
    <lineage>
        <taxon>Bacteria</taxon>
        <taxon>Bacillati</taxon>
        <taxon>Bacillota</taxon>
        <taxon>Clostridia</taxon>
        <taxon>Thermoanaerobacterales</taxon>
        <taxon>Candidatus Desulforudaceae</taxon>
        <taxon>Candidatus Desulforudis</taxon>
    </lineage>
</organism>
<dbReference type="HOGENOM" id="CLU_023389_0_0_9"/>
<dbReference type="RefSeq" id="WP_012303158.1">
    <property type="nucleotide sequence ID" value="NC_010424.1"/>
</dbReference>
<dbReference type="Pfam" id="PF18949">
    <property type="entry name" value="DUF5693"/>
    <property type="match status" value="1"/>
</dbReference>
<accession>B1I6B6</accession>
<reference evidence="3" key="1">
    <citation type="submission" date="2007-10" db="EMBL/GenBank/DDBJ databases">
        <title>Complete sequence of chromosome of Desulforudis audaxviator MP104C.</title>
        <authorList>
            <person name="Copeland A."/>
            <person name="Lucas S."/>
            <person name="Lapidus A."/>
            <person name="Barry K."/>
            <person name="Glavina del Rio T."/>
            <person name="Dalin E."/>
            <person name="Tice H."/>
            <person name="Bruce D."/>
            <person name="Pitluck S."/>
            <person name="Lowry S.R."/>
            <person name="Larimer F."/>
            <person name="Land M.L."/>
            <person name="Hauser L."/>
            <person name="Kyrpides N."/>
            <person name="Ivanova N.N."/>
            <person name="Richardson P."/>
        </authorList>
    </citation>
    <scope>NUCLEOTIDE SEQUENCE [LARGE SCALE GENOMIC DNA]</scope>
    <source>
        <strain evidence="3">MP104C</strain>
    </source>
</reference>
<keyword evidence="1" id="KW-0812">Transmembrane</keyword>
<evidence type="ECO:0000313" key="3">
    <source>
        <dbReference type="Proteomes" id="UP000008544"/>
    </source>
</evidence>
<dbReference type="STRING" id="477974.Daud_2094"/>
<feature type="transmembrane region" description="Helical" evidence="1">
    <location>
        <begin position="512"/>
        <end position="531"/>
    </location>
</feature>
<feature type="transmembrane region" description="Helical" evidence="1">
    <location>
        <begin position="407"/>
        <end position="426"/>
    </location>
</feature>
<dbReference type="EMBL" id="CP000860">
    <property type="protein sequence ID" value="ACA60583.1"/>
    <property type="molecule type" value="Genomic_DNA"/>
</dbReference>
<feature type="transmembrane region" description="Helical" evidence="1">
    <location>
        <begin position="385"/>
        <end position="401"/>
    </location>
</feature>
<protein>
    <submittedName>
        <fullName evidence="2">Uncharacterized protein</fullName>
    </submittedName>
</protein>
<keyword evidence="1" id="KW-0472">Membrane</keyword>
<evidence type="ECO:0000313" key="2">
    <source>
        <dbReference type="EMBL" id="ACA60583.1"/>
    </source>
</evidence>
<dbReference type="eggNOG" id="ENOG502Z8QQ">
    <property type="taxonomic scope" value="Bacteria"/>
</dbReference>